<organism evidence="3 4">
    <name type="scientific">Cladonia borealis</name>
    <dbReference type="NCBI Taxonomy" id="184061"/>
    <lineage>
        <taxon>Eukaryota</taxon>
        <taxon>Fungi</taxon>
        <taxon>Dikarya</taxon>
        <taxon>Ascomycota</taxon>
        <taxon>Pezizomycotina</taxon>
        <taxon>Lecanoromycetes</taxon>
        <taxon>OSLEUM clade</taxon>
        <taxon>Lecanoromycetidae</taxon>
        <taxon>Lecanorales</taxon>
        <taxon>Lecanorineae</taxon>
        <taxon>Cladoniaceae</taxon>
        <taxon>Cladonia</taxon>
    </lineage>
</organism>
<proteinExistence type="predicted"/>
<comment type="caution">
    <text evidence="3">The sequence shown here is derived from an EMBL/GenBank/DDBJ whole genome shotgun (WGS) entry which is preliminary data.</text>
</comment>
<keyword evidence="2" id="KW-0732">Signal</keyword>
<dbReference type="GO" id="GO:0006506">
    <property type="term" value="P:GPI anchor biosynthetic process"/>
    <property type="evidence" value="ECO:0007669"/>
    <property type="project" value="TreeGrafter"/>
</dbReference>
<reference evidence="3" key="1">
    <citation type="submission" date="2023-03" db="EMBL/GenBank/DDBJ databases">
        <title>Complete genome of Cladonia borealis.</title>
        <authorList>
            <person name="Park H."/>
        </authorList>
    </citation>
    <scope>NUCLEOTIDE SEQUENCE</scope>
    <source>
        <strain evidence="3">ANT050790</strain>
    </source>
</reference>
<feature type="transmembrane region" description="Helical" evidence="1">
    <location>
        <begin position="198"/>
        <end position="216"/>
    </location>
</feature>
<feature type="signal peptide" evidence="2">
    <location>
        <begin position="1"/>
        <end position="19"/>
    </location>
</feature>
<sequence>MQLLAFLQILACCVLLVLGNVEKTIFLGPELIRVPQQHPNLQDLFLDTLSPSTSTLRLKLPAAFSKPNAERGEASWFLLDGLRQHQRYEVRLCWAATQPTSFNFDLFTLNEVFNTPSIITSLAVYSESRQDYPSVINTPRPASAGADPVSILFLRVEASADYFTTNKTLMQNVPPVNVDIILDPYVFGVFPRSLAPTAAYLVIIAVLAWYLSGYIWQRLHQIAQESSGKDAPFNTSTASGRKTKVI</sequence>
<evidence type="ECO:0000313" key="3">
    <source>
        <dbReference type="EMBL" id="KAK0508354.1"/>
    </source>
</evidence>
<dbReference type="Pfam" id="PF10333">
    <property type="entry name" value="Pga1"/>
    <property type="match status" value="1"/>
</dbReference>
<evidence type="ECO:0000256" key="2">
    <source>
        <dbReference type="SAM" id="SignalP"/>
    </source>
</evidence>
<dbReference type="EMBL" id="JAFEKC020000021">
    <property type="protein sequence ID" value="KAK0508354.1"/>
    <property type="molecule type" value="Genomic_DNA"/>
</dbReference>
<keyword evidence="1" id="KW-0812">Transmembrane</keyword>
<accession>A0AA39QUW5</accession>
<protein>
    <submittedName>
        <fullName evidence="3">Uncharacterized protein</fullName>
    </submittedName>
</protein>
<name>A0AA39QUW5_9LECA</name>
<dbReference type="GO" id="GO:0031501">
    <property type="term" value="C:mannosyltransferase complex"/>
    <property type="evidence" value="ECO:0007669"/>
    <property type="project" value="TreeGrafter"/>
</dbReference>
<dbReference type="Proteomes" id="UP001166286">
    <property type="component" value="Unassembled WGS sequence"/>
</dbReference>
<dbReference type="GO" id="GO:0005789">
    <property type="term" value="C:endoplasmic reticulum membrane"/>
    <property type="evidence" value="ECO:0007669"/>
    <property type="project" value="TreeGrafter"/>
</dbReference>
<keyword evidence="4" id="KW-1185">Reference proteome</keyword>
<evidence type="ECO:0000256" key="1">
    <source>
        <dbReference type="SAM" id="Phobius"/>
    </source>
</evidence>
<keyword evidence="1" id="KW-0472">Membrane</keyword>
<dbReference type="InterPro" id="IPR019433">
    <property type="entry name" value="GPI_ManTrfase_II_coact_Pga1"/>
</dbReference>
<keyword evidence="1" id="KW-1133">Transmembrane helix</keyword>
<dbReference type="PANTHER" id="PTHR28022">
    <property type="entry name" value="GPI MANNOSYLTRANSFERASE 2 SUBUNIT PGA1"/>
    <property type="match status" value="1"/>
</dbReference>
<dbReference type="AlphaFoldDB" id="A0AA39QUW5"/>
<gene>
    <name evidence="3" type="ORF">JMJ35_009438</name>
</gene>
<dbReference type="GO" id="GO:0000030">
    <property type="term" value="F:mannosyltransferase activity"/>
    <property type="evidence" value="ECO:0007669"/>
    <property type="project" value="TreeGrafter"/>
</dbReference>
<feature type="chain" id="PRO_5041292417" evidence="2">
    <location>
        <begin position="20"/>
        <end position="246"/>
    </location>
</feature>
<dbReference type="PANTHER" id="PTHR28022:SF1">
    <property type="entry name" value="GPI MANNOSYLTRANSFERASE 2 SUBUNIT PGA1"/>
    <property type="match status" value="1"/>
</dbReference>
<evidence type="ECO:0000313" key="4">
    <source>
        <dbReference type="Proteomes" id="UP001166286"/>
    </source>
</evidence>